<reference evidence="4 5" key="1">
    <citation type="journal article" date="2023" name="Genome Announc.">
        <title>Pan-Genome Analyses of the Genus Cohnella and Proposal of the Novel Species Cohnella silvisoli sp. nov., Isolated from Forest Soil.</title>
        <authorList>
            <person name="Wang C."/>
            <person name="Mao L."/>
            <person name="Bao G."/>
            <person name="Zhu H."/>
        </authorList>
    </citation>
    <scope>NUCLEOTIDE SEQUENCE [LARGE SCALE GENOMIC DNA]</scope>
    <source>
        <strain evidence="4 5">NL03-T5-1</strain>
    </source>
</reference>
<evidence type="ECO:0000256" key="2">
    <source>
        <dbReference type="SAM" id="SignalP"/>
    </source>
</evidence>
<dbReference type="Proteomes" id="UP001493487">
    <property type="component" value="Unassembled WGS sequence"/>
</dbReference>
<dbReference type="Gene3D" id="3.90.1010.20">
    <property type="match status" value="1"/>
</dbReference>
<name>A0ABV1KR34_9BACL</name>
<feature type="compositionally biased region" description="Polar residues" evidence="1">
    <location>
        <begin position="46"/>
        <end position="69"/>
    </location>
</feature>
<dbReference type="Pfam" id="PF04205">
    <property type="entry name" value="FMN_bind"/>
    <property type="match status" value="1"/>
</dbReference>
<feature type="domain" description="FMN-binding" evidence="3">
    <location>
        <begin position="77"/>
        <end position="148"/>
    </location>
</feature>
<protein>
    <submittedName>
        <fullName evidence="4">FMN-binding protein</fullName>
    </submittedName>
</protein>
<dbReference type="InterPro" id="IPR007329">
    <property type="entry name" value="FMN-bd"/>
</dbReference>
<sequence>MAKMNKKWVILCSTAVAAVYAAGYFTTETQASIQQQPQHTQINIQSNGGQSNDTSINKSPTSSLYQDGTYTGMGRNRRGSIQVAVTIKNDKITDVEISDFAMHYSESDVVGMPEEVIQNQSAKVMNVSGATYSTQAFEDAVLDALSQAQNA</sequence>
<keyword evidence="2" id="KW-0732">Signal</keyword>
<proteinExistence type="predicted"/>
<dbReference type="SMART" id="SM00900">
    <property type="entry name" value="FMN_bind"/>
    <property type="match status" value="1"/>
</dbReference>
<dbReference type="EMBL" id="JASKHM010000003">
    <property type="protein sequence ID" value="MEQ4482333.1"/>
    <property type="molecule type" value="Genomic_DNA"/>
</dbReference>
<feature type="signal peptide" evidence="2">
    <location>
        <begin position="1"/>
        <end position="21"/>
    </location>
</feature>
<feature type="chain" id="PRO_5047457926" evidence="2">
    <location>
        <begin position="22"/>
        <end position="151"/>
    </location>
</feature>
<evidence type="ECO:0000313" key="4">
    <source>
        <dbReference type="EMBL" id="MEQ4482333.1"/>
    </source>
</evidence>
<dbReference type="RefSeq" id="WP_232185003.1">
    <property type="nucleotide sequence ID" value="NZ_JAIOAP010000004.1"/>
</dbReference>
<feature type="region of interest" description="Disordered" evidence="1">
    <location>
        <begin position="36"/>
        <end position="73"/>
    </location>
</feature>
<evidence type="ECO:0000259" key="3">
    <source>
        <dbReference type="SMART" id="SM00900"/>
    </source>
</evidence>
<comment type="caution">
    <text evidence="4">The sequence shown here is derived from an EMBL/GenBank/DDBJ whole genome shotgun (WGS) entry which is preliminary data.</text>
</comment>
<accession>A0ABV1KR34</accession>
<keyword evidence="5" id="KW-1185">Reference proteome</keyword>
<evidence type="ECO:0000313" key="5">
    <source>
        <dbReference type="Proteomes" id="UP001493487"/>
    </source>
</evidence>
<organism evidence="4 5">
    <name type="scientific">Cohnella silvisoli</name>
    <dbReference type="NCBI Taxonomy" id="2873699"/>
    <lineage>
        <taxon>Bacteria</taxon>
        <taxon>Bacillati</taxon>
        <taxon>Bacillota</taxon>
        <taxon>Bacilli</taxon>
        <taxon>Bacillales</taxon>
        <taxon>Paenibacillaceae</taxon>
        <taxon>Cohnella</taxon>
    </lineage>
</organism>
<feature type="compositionally biased region" description="Low complexity" evidence="1">
    <location>
        <begin position="36"/>
        <end position="45"/>
    </location>
</feature>
<evidence type="ECO:0000256" key="1">
    <source>
        <dbReference type="SAM" id="MobiDB-lite"/>
    </source>
</evidence>
<gene>
    <name evidence="4" type="ORF">QJS35_07980</name>
</gene>